<sequence>MAKSTRSKVKRHWRAKKREDSVYAVTDAARLHRLSQKLKIITQTDAEGDYEIEDASQNGESAEVGENEMRDSMELDTNAASSKRISTHGPRGSRREEWRTSKGLPPRAKSRGMNRQGLPAAKRKSGRSHRRR</sequence>
<organism evidence="1 2">
    <name type="scientific">Irpex rosettiformis</name>
    <dbReference type="NCBI Taxonomy" id="378272"/>
    <lineage>
        <taxon>Eukaryota</taxon>
        <taxon>Fungi</taxon>
        <taxon>Dikarya</taxon>
        <taxon>Basidiomycota</taxon>
        <taxon>Agaricomycotina</taxon>
        <taxon>Agaricomycetes</taxon>
        <taxon>Polyporales</taxon>
        <taxon>Irpicaceae</taxon>
        <taxon>Irpex</taxon>
    </lineage>
</organism>
<gene>
    <name evidence="1" type="ORF">BDY19DRAFT_983331</name>
</gene>
<dbReference type="Proteomes" id="UP001055072">
    <property type="component" value="Unassembled WGS sequence"/>
</dbReference>
<name>A0ACB8UEJ2_9APHY</name>
<proteinExistence type="predicted"/>
<evidence type="ECO:0000313" key="1">
    <source>
        <dbReference type="EMBL" id="KAI0092743.1"/>
    </source>
</evidence>
<reference evidence="1" key="1">
    <citation type="journal article" date="2021" name="Environ. Microbiol.">
        <title>Gene family expansions and transcriptome signatures uncover fungal adaptations to wood decay.</title>
        <authorList>
            <person name="Hage H."/>
            <person name="Miyauchi S."/>
            <person name="Viragh M."/>
            <person name="Drula E."/>
            <person name="Min B."/>
            <person name="Chaduli D."/>
            <person name="Navarro D."/>
            <person name="Favel A."/>
            <person name="Norest M."/>
            <person name="Lesage-Meessen L."/>
            <person name="Balint B."/>
            <person name="Merenyi Z."/>
            <person name="de Eugenio L."/>
            <person name="Morin E."/>
            <person name="Martinez A.T."/>
            <person name="Baldrian P."/>
            <person name="Stursova M."/>
            <person name="Martinez M.J."/>
            <person name="Novotny C."/>
            <person name="Magnuson J.K."/>
            <person name="Spatafora J.W."/>
            <person name="Maurice S."/>
            <person name="Pangilinan J."/>
            <person name="Andreopoulos W."/>
            <person name="LaButti K."/>
            <person name="Hundley H."/>
            <person name="Na H."/>
            <person name="Kuo A."/>
            <person name="Barry K."/>
            <person name="Lipzen A."/>
            <person name="Henrissat B."/>
            <person name="Riley R."/>
            <person name="Ahrendt S."/>
            <person name="Nagy L.G."/>
            <person name="Grigoriev I.V."/>
            <person name="Martin F."/>
            <person name="Rosso M.N."/>
        </authorList>
    </citation>
    <scope>NUCLEOTIDE SEQUENCE</scope>
    <source>
        <strain evidence="1">CBS 384.51</strain>
    </source>
</reference>
<keyword evidence="2" id="KW-1185">Reference proteome</keyword>
<dbReference type="EMBL" id="MU274903">
    <property type="protein sequence ID" value="KAI0092743.1"/>
    <property type="molecule type" value="Genomic_DNA"/>
</dbReference>
<comment type="caution">
    <text evidence="1">The sequence shown here is derived from an EMBL/GenBank/DDBJ whole genome shotgun (WGS) entry which is preliminary data.</text>
</comment>
<protein>
    <submittedName>
        <fullName evidence="1">Uncharacterized protein</fullName>
    </submittedName>
</protein>
<evidence type="ECO:0000313" key="2">
    <source>
        <dbReference type="Proteomes" id="UP001055072"/>
    </source>
</evidence>
<accession>A0ACB8UEJ2</accession>